<comment type="similarity">
    <text evidence="2 7">Belongs to the group II decarboxylase family.</text>
</comment>
<evidence type="ECO:0000256" key="5">
    <source>
        <dbReference type="ARBA" id="ARBA00023239"/>
    </source>
</evidence>
<reference evidence="8 9" key="1">
    <citation type="submission" date="2016-08" db="EMBL/GenBank/DDBJ databases">
        <title>Draft genome of Fabibacter sp. strain SK-8.</title>
        <authorList>
            <person name="Wong S.-K."/>
            <person name="Hamasaki K."/>
            <person name="Yoshizawa S."/>
        </authorList>
    </citation>
    <scope>NUCLEOTIDE SEQUENCE [LARGE SCALE GENOMIC DNA]</scope>
    <source>
        <strain evidence="8 9">SK-8</strain>
    </source>
</reference>
<protein>
    <submittedName>
        <fullName evidence="8">Amino acid decarboxylase</fullName>
    </submittedName>
</protein>
<feature type="modified residue" description="N6-(pyridoxal phosphate)lysine" evidence="6">
    <location>
        <position position="293"/>
    </location>
</feature>
<dbReference type="STRING" id="1563681.BFP71_05520"/>
<evidence type="ECO:0000313" key="8">
    <source>
        <dbReference type="EMBL" id="OEK07117.1"/>
    </source>
</evidence>
<evidence type="ECO:0000256" key="3">
    <source>
        <dbReference type="ARBA" id="ARBA00022793"/>
    </source>
</evidence>
<dbReference type="GO" id="GO:0005737">
    <property type="term" value="C:cytoplasm"/>
    <property type="evidence" value="ECO:0007669"/>
    <property type="project" value="TreeGrafter"/>
</dbReference>
<organism evidence="8 9">
    <name type="scientific">Roseivirga misakiensis</name>
    <dbReference type="NCBI Taxonomy" id="1563681"/>
    <lineage>
        <taxon>Bacteria</taxon>
        <taxon>Pseudomonadati</taxon>
        <taxon>Bacteroidota</taxon>
        <taxon>Cytophagia</taxon>
        <taxon>Cytophagales</taxon>
        <taxon>Roseivirgaceae</taxon>
        <taxon>Roseivirga</taxon>
    </lineage>
</organism>
<dbReference type="Gene3D" id="3.90.1150.10">
    <property type="entry name" value="Aspartate Aminotransferase, domain 1"/>
    <property type="match status" value="1"/>
</dbReference>
<evidence type="ECO:0000256" key="6">
    <source>
        <dbReference type="PIRSR" id="PIRSR602129-50"/>
    </source>
</evidence>
<comment type="caution">
    <text evidence="8">The sequence shown here is derived from an EMBL/GenBank/DDBJ whole genome shotgun (WGS) entry which is preliminary data.</text>
</comment>
<name>A0A1E5T742_9BACT</name>
<dbReference type="PRINTS" id="PR00800">
    <property type="entry name" value="YHDCRBOXLASE"/>
</dbReference>
<evidence type="ECO:0000256" key="4">
    <source>
        <dbReference type="ARBA" id="ARBA00022898"/>
    </source>
</evidence>
<dbReference type="OrthoDB" id="9803665at2"/>
<dbReference type="InterPro" id="IPR015424">
    <property type="entry name" value="PyrdxlP-dep_Trfase"/>
</dbReference>
<dbReference type="GO" id="GO:0006520">
    <property type="term" value="P:amino acid metabolic process"/>
    <property type="evidence" value="ECO:0007669"/>
    <property type="project" value="InterPro"/>
</dbReference>
<dbReference type="Gene3D" id="1.20.1340.10">
    <property type="entry name" value="dopa decarboxylase, N-terminal domain"/>
    <property type="match status" value="1"/>
</dbReference>
<keyword evidence="3" id="KW-0210">Decarboxylase</keyword>
<evidence type="ECO:0000256" key="7">
    <source>
        <dbReference type="RuleBase" id="RU000382"/>
    </source>
</evidence>
<dbReference type="GO" id="GO:0016831">
    <property type="term" value="F:carboxy-lyase activity"/>
    <property type="evidence" value="ECO:0007669"/>
    <property type="project" value="UniProtKB-KW"/>
</dbReference>
<dbReference type="PANTHER" id="PTHR11999">
    <property type="entry name" value="GROUP II PYRIDOXAL-5-PHOSPHATE DECARBOXYLASE"/>
    <property type="match status" value="1"/>
</dbReference>
<gene>
    <name evidence="8" type="ORF">BFP71_05520</name>
</gene>
<keyword evidence="5 7" id="KW-0456">Lyase</keyword>
<dbReference type="InterPro" id="IPR015422">
    <property type="entry name" value="PyrdxlP-dep_Trfase_small"/>
</dbReference>
<evidence type="ECO:0000256" key="2">
    <source>
        <dbReference type="ARBA" id="ARBA00009533"/>
    </source>
</evidence>
<evidence type="ECO:0000313" key="9">
    <source>
        <dbReference type="Proteomes" id="UP000095552"/>
    </source>
</evidence>
<dbReference type="Pfam" id="PF00282">
    <property type="entry name" value="Pyridoxal_deC"/>
    <property type="match status" value="1"/>
</dbReference>
<dbReference type="InterPro" id="IPR010977">
    <property type="entry name" value="Aromatic_deC"/>
</dbReference>
<keyword evidence="9" id="KW-1185">Reference proteome</keyword>
<dbReference type="InterPro" id="IPR021115">
    <property type="entry name" value="Pyridoxal-P_BS"/>
</dbReference>
<dbReference type="InterPro" id="IPR002129">
    <property type="entry name" value="PyrdxlP-dep_de-COase"/>
</dbReference>
<comment type="cofactor">
    <cofactor evidence="1 6 7">
        <name>pyridoxal 5'-phosphate</name>
        <dbReference type="ChEBI" id="CHEBI:597326"/>
    </cofactor>
</comment>
<dbReference type="PANTHER" id="PTHR11999:SF70">
    <property type="entry name" value="MIP05841P"/>
    <property type="match status" value="1"/>
</dbReference>
<evidence type="ECO:0000256" key="1">
    <source>
        <dbReference type="ARBA" id="ARBA00001933"/>
    </source>
</evidence>
<dbReference type="Gene3D" id="3.40.640.10">
    <property type="entry name" value="Type I PLP-dependent aspartate aminotransferase-like (Major domain)"/>
    <property type="match status" value="1"/>
</dbReference>
<proteinExistence type="inferred from homology"/>
<dbReference type="SUPFAM" id="SSF53383">
    <property type="entry name" value="PLP-dependent transferases"/>
    <property type="match status" value="1"/>
</dbReference>
<dbReference type="Proteomes" id="UP000095552">
    <property type="component" value="Unassembled WGS sequence"/>
</dbReference>
<accession>A0A1E5T742</accession>
<dbReference type="GO" id="GO:0019752">
    <property type="term" value="P:carboxylic acid metabolic process"/>
    <property type="evidence" value="ECO:0007669"/>
    <property type="project" value="InterPro"/>
</dbReference>
<dbReference type="RefSeq" id="WP_069834429.1">
    <property type="nucleotide sequence ID" value="NZ_MDGQ01000003.1"/>
</dbReference>
<dbReference type="PROSITE" id="PS00392">
    <property type="entry name" value="DDC_GAD_HDC_YDC"/>
    <property type="match status" value="1"/>
</dbReference>
<dbReference type="GO" id="GO:0030170">
    <property type="term" value="F:pyridoxal phosphate binding"/>
    <property type="evidence" value="ECO:0007669"/>
    <property type="project" value="InterPro"/>
</dbReference>
<keyword evidence="4 6" id="KW-0663">Pyridoxal phosphate</keyword>
<dbReference type="EMBL" id="MDGQ01000003">
    <property type="protein sequence ID" value="OEK07117.1"/>
    <property type="molecule type" value="Genomic_DNA"/>
</dbReference>
<sequence>MNTSDFRKHAHELVDWMADYFENVEDYPVLPDIKPGQILNQIPNNAPDKADPFEAIFKDFKDVIMPGITHWESPNFMAYFPANKSKASVLAEMLMSTLGSQCMIWLTSPAAAELEEQVMIWLREMLGLSSNYTGVIQDTASTATLCALLTAREKATAFAINEDGFGEQKFTVYASSEIHSSIEKAVKIAGFGASQFRQVPVDENFAMRAEVLAETIQKDIAAGFLPICVVSAIGTTSTTAVDPIAKISEICKRHNIWHHVDAAYAGTALVLPELRWMSEGVDEADSFVFNPHKWMFTNFDCTAYFVKDPVALVNTFTITPDYLKTSVDEEVKNYRDWGIPLGRRFRALKLWFVIREMGVEGIQKKIRAHIALGKWLAQEVIEHPDFELMAPVPLNTVCFRFVGAPPDQLDQINKAIMNEINKSGKLFFTQTKLLDQFTLRLAFGNTNLEAYHVENAWNQIQEVSKTYKQEA</sequence>
<dbReference type="InterPro" id="IPR015421">
    <property type="entry name" value="PyrdxlP-dep_Trfase_major"/>
</dbReference>
<dbReference type="AlphaFoldDB" id="A0A1E5T742"/>